<accession>A0A183FLN9</accession>
<gene>
    <name evidence="2" type="ORF">HPBE_LOCUS8203</name>
</gene>
<dbReference type="AlphaFoldDB" id="A0A183FLN9"/>
<keyword evidence="3" id="KW-1185">Reference proteome</keyword>
<reference evidence="2 3" key="1">
    <citation type="submission" date="2018-11" db="EMBL/GenBank/DDBJ databases">
        <authorList>
            <consortium name="Pathogen Informatics"/>
        </authorList>
    </citation>
    <scope>NUCLEOTIDE SEQUENCE [LARGE SCALE GENOMIC DNA]</scope>
</reference>
<proteinExistence type="predicted"/>
<reference evidence="4" key="2">
    <citation type="submission" date="2019-09" db="UniProtKB">
        <authorList>
            <consortium name="WormBaseParasite"/>
        </authorList>
    </citation>
    <scope>IDENTIFICATION</scope>
</reference>
<organism evidence="3 4">
    <name type="scientific">Heligmosomoides polygyrus</name>
    <name type="common">Parasitic roundworm</name>
    <dbReference type="NCBI Taxonomy" id="6339"/>
    <lineage>
        <taxon>Eukaryota</taxon>
        <taxon>Metazoa</taxon>
        <taxon>Ecdysozoa</taxon>
        <taxon>Nematoda</taxon>
        <taxon>Chromadorea</taxon>
        <taxon>Rhabditida</taxon>
        <taxon>Rhabditina</taxon>
        <taxon>Rhabditomorpha</taxon>
        <taxon>Strongyloidea</taxon>
        <taxon>Heligmosomidae</taxon>
        <taxon>Heligmosomoides</taxon>
    </lineage>
</organism>
<dbReference type="WBParaSite" id="HPBE_0000820201-mRNA-1">
    <property type="protein sequence ID" value="HPBE_0000820201-mRNA-1"/>
    <property type="gene ID" value="HPBE_0000820201"/>
</dbReference>
<sequence length="104" mass="11236">MERGSIGSRPTDGLTLTDDEDGLGRHGEDDTPKEARKSPRNRVANEFDALPPLRHPQHRVITSLARDSAACGAERRCPPGRSSSSSSCGTFARRVVRLINAAVI</sequence>
<evidence type="ECO:0000313" key="3">
    <source>
        <dbReference type="Proteomes" id="UP000050761"/>
    </source>
</evidence>
<protein>
    <submittedName>
        <fullName evidence="2 4">Uncharacterized protein</fullName>
    </submittedName>
</protein>
<feature type="region of interest" description="Disordered" evidence="1">
    <location>
        <begin position="1"/>
        <end position="54"/>
    </location>
</feature>
<evidence type="ECO:0000313" key="4">
    <source>
        <dbReference type="WBParaSite" id="HPBE_0000820201-mRNA-1"/>
    </source>
</evidence>
<evidence type="ECO:0000256" key="1">
    <source>
        <dbReference type="SAM" id="MobiDB-lite"/>
    </source>
</evidence>
<dbReference type="EMBL" id="UZAH01026086">
    <property type="protein sequence ID" value="VDO75379.1"/>
    <property type="molecule type" value="Genomic_DNA"/>
</dbReference>
<evidence type="ECO:0000313" key="2">
    <source>
        <dbReference type="EMBL" id="VDO75379.1"/>
    </source>
</evidence>
<accession>A0A3P7YEP9</accession>
<name>A0A183FLN9_HELPZ</name>
<feature type="compositionally biased region" description="Basic and acidic residues" evidence="1">
    <location>
        <begin position="22"/>
        <end position="37"/>
    </location>
</feature>
<dbReference type="Proteomes" id="UP000050761">
    <property type="component" value="Unassembled WGS sequence"/>
</dbReference>